<dbReference type="EMBL" id="CP117880">
    <property type="protein sequence ID" value="WDF68369.1"/>
    <property type="molecule type" value="Genomic_DNA"/>
</dbReference>
<protein>
    <submittedName>
        <fullName evidence="5">Helix-turn-helix domain-containing protein</fullName>
    </submittedName>
</protein>
<feature type="domain" description="HTH araC/xylS-type" evidence="4">
    <location>
        <begin position="177"/>
        <end position="275"/>
    </location>
</feature>
<proteinExistence type="predicted"/>
<evidence type="ECO:0000313" key="5">
    <source>
        <dbReference type="EMBL" id="WDF68369.1"/>
    </source>
</evidence>
<dbReference type="PANTHER" id="PTHR43280:SF32">
    <property type="entry name" value="TRANSCRIPTIONAL REGULATORY PROTEIN"/>
    <property type="match status" value="1"/>
</dbReference>
<dbReference type="Proteomes" id="UP001221558">
    <property type="component" value="Chromosome"/>
</dbReference>
<dbReference type="SMART" id="SM00342">
    <property type="entry name" value="HTH_ARAC"/>
    <property type="match status" value="1"/>
</dbReference>
<sequence length="276" mass="31592">MKSSLEEINIISLKKIYADQQALLADTKDDQFVVIRTLGEIDLYIGAQPYHVPADKLIFISPGKLIQFDNIDENSGYCVLFSATFFDRSDRDAEMLYSRLFFDYQEDIQITDAMRSVEEVNEIVNHRVRLFAEKGPVLYNAALRNHIESMLIEGLFGLPELLPLPAGDRLADRSLVNALLILVNRNVKKQSHVSYYANELHVTPRKLSICCRKVFNKTAKQIISDTILKKVINLLQHSGLSISQIAFEMGFTDESNFRRFLKKQTGKTAMELREQK</sequence>
<accession>A0ABY7WM09</accession>
<dbReference type="InterPro" id="IPR018060">
    <property type="entry name" value="HTH_AraC"/>
</dbReference>
<evidence type="ECO:0000256" key="1">
    <source>
        <dbReference type="ARBA" id="ARBA00023015"/>
    </source>
</evidence>
<dbReference type="Pfam" id="PF12833">
    <property type="entry name" value="HTH_18"/>
    <property type="match status" value="1"/>
</dbReference>
<evidence type="ECO:0000256" key="2">
    <source>
        <dbReference type="ARBA" id="ARBA00023125"/>
    </source>
</evidence>
<dbReference type="PROSITE" id="PS01124">
    <property type="entry name" value="HTH_ARAC_FAMILY_2"/>
    <property type="match status" value="1"/>
</dbReference>
<dbReference type="InterPro" id="IPR009057">
    <property type="entry name" value="Homeodomain-like_sf"/>
</dbReference>
<gene>
    <name evidence="5" type="ORF">PQ465_19005</name>
</gene>
<evidence type="ECO:0000259" key="4">
    <source>
        <dbReference type="PROSITE" id="PS01124"/>
    </source>
</evidence>
<keyword evidence="6" id="KW-1185">Reference proteome</keyword>
<keyword evidence="3" id="KW-0804">Transcription</keyword>
<organism evidence="5 6">
    <name type="scientific">Sphingobacterium oryzagri</name>
    <dbReference type="NCBI Taxonomy" id="3025669"/>
    <lineage>
        <taxon>Bacteria</taxon>
        <taxon>Pseudomonadati</taxon>
        <taxon>Bacteroidota</taxon>
        <taxon>Sphingobacteriia</taxon>
        <taxon>Sphingobacteriales</taxon>
        <taxon>Sphingobacteriaceae</taxon>
        <taxon>Sphingobacterium</taxon>
    </lineage>
</organism>
<keyword evidence="2" id="KW-0238">DNA-binding</keyword>
<evidence type="ECO:0000313" key="6">
    <source>
        <dbReference type="Proteomes" id="UP001221558"/>
    </source>
</evidence>
<dbReference type="Gene3D" id="1.10.10.60">
    <property type="entry name" value="Homeodomain-like"/>
    <property type="match status" value="1"/>
</dbReference>
<evidence type="ECO:0000256" key="3">
    <source>
        <dbReference type="ARBA" id="ARBA00023163"/>
    </source>
</evidence>
<dbReference type="RefSeq" id="WP_274267102.1">
    <property type="nucleotide sequence ID" value="NZ_CP117880.1"/>
</dbReference>
<name>A0ABY7WM09_9SPHI</name>
<dbReference type="PANTHER" id="PTHR43280">
    <property type="entry name" value="ARAC-FAMILY TRANSCRIPTIONAL REGULATOR"/>
    <property type="match status" value="1"/>
</dbReference>
<reference evidence="5 6" key="1">
    <citation type="submission" date="2023-02" db="EMBL/GenBank/DDBJ databases">
        <title>Genome sequence of Sphingobacterium sp. KACC 22765.</title>
        <authorList>
            <person name="Kim S."/>
            <person name="Heo J."/>
            <person name="Kwon S.-W."/>
        </authorList>
    </citation>
    <scope>NUCLEOTIDE SEQUENCE [LARGE SCALE GENOMIC DNA]</scope>
    <source>
        <strain evidence="5 6">KACC 22765</strain>
    </source>
</reference>
<dbReference type="SUPFAM" id="SSF46689">
    <property type="entry name" value="Homeodomain-like"/>
    <property type="match status" value="1"/>
</dbReference>
<keyword evidence="1" id="KW-0805">Transcription regulation</keyword>